<dbReference type="InterPro" id="IPR052951">
    <property type="entry name" value="Tellurite_res_ion_channel"/>
</dbReference>
<feature type="transmembrane region" description="Helical" evidence="5">
    <location>
        <begin position="231"/>
        <end position="251"/>
    </location>
</feature>
<evidence type="ECO:0000256" key="3">
    <source>
        <dbReference type="ARBA" id="ARBA00022989"/>
    </source>
</evidence>
<dbReference type="EMBL" id="JADMKU010000005">
    <property type="protein sequence ID" value="MBR9651053.1"/>
    <property type="molecule type" value="Genomic_DNA"/>
</dbReference>
<feature type="transmembrane region" description="Helical" evidence="5">
    <location>
        <begin position="114"/>
        <end position="137"/>
    </location>
</feature>
<dbReference type="RefSeq" id="WP_212700562.1">
    <property type="nucleotide sequence ID" value="NZ_JADMKU010000005.1"/>
</dbReference>
<feature type="transmembrane region" description="Helical" evidence="5">
    <location>
        <begin position="291"/>
        <end position="309"/>
    </location>
</feature>
<feature type="transmembrane region" description="Helical" evidence="5">
    <location>
        <begin position="49"/>
        <end position="67"/>
    </location>
</feature>
<sequence>MTNPLQEQGGNRLEHYPVTFFAIVMGMAGLTLALHAAELAFGLGGTVSTVAYGATMFIALLIAMGYVAKALQYPQAVVAEWKHPVRLAFFPAISISLLLLATATLPRSAQLAEALWLIGAASHGVLTIAVVSGWIGARAFQTGHLSPAWFIPAVGNVIVPIAGVPLGYVELSWYFMSVGLIFWIVLMTLVMNRLIFHDPLPGRLQPTLVILIAPPAVAFVAWVRLYGEVDAFARILLNGAYLFALIVAMQLPRIVKLPFALSFWALSFPFAAVTIASFNFAANAASPVHKLIGSGLLVVLLVIIVGLVFRTLRAIRDGEICQPE</sequence>
<evidence type="ECO:0000313" key="7">
    <source>
        <dbReference type="Proteomes" id="UP001195941"/>
    </source>
</evidence>
<accession>A0ABS5HQ62</accession>
<feature type="transmembrane region" description="Helical" evidence="5">
    <location>
        <begin position="263"/>
        <end position="285"/>
    </location>
</feature>
<reference evidence="6 7" key="1">
    <citation type="journal article" date="2021" name="Arch. Microbiol.">
        <title>Thalassobius aquimarinus sp. nov., isolated from the Sea of Japan seashore.</title>
        <authorList>
            <person name="Kurilenko V.V."/>
            <person name="Romanenko L.A."/>
            <person name="Chernysheva N.Y."/>
            <person name="Velansky P.V."/>
            <person name="Tekutyeva L.A."/>
            <person name="Isaeva M.P."/>
            <person name="Mikhailov V.V."/>
        </authorList>
    </citation>
    <scope>NUCLEOTIDE SEQUENCE [LARGE SCALE GENOMIC DNA]</scope>
    <source>
        <strain evidence="6 7">KMM 8518</strain>
    </source>
</reference>
<evidence type="ECO:0000313" key="6">
    <source>
        <dbReference type="EMBL" id="MBR9651053.1"/>
    </source>
</evidence>
<keyword evidence="3 5" id="KW-1133">Transmembrane helix</keyword>
<dbReference type="CDD" id="cd09323">
    <property type="entry name" value="TDT_SLAC1_like"/>
    <property type="match status" value="1"/>
</dbReference>
<comment type="subcellular location">
    <subcellularLocation>
        <location evidence="1">Membrane</location>
        <topology evidence="1">Multi-pass membrane protein</topology>
    </subcellularLocation>
</comment>
<comment type="caution">
    <text evidence="6">The sequence shown here is derived from an EMBL/GenBank/DDBJ whole genome shotgun (WGS) entry which is preliminary data.</text>
</comment>
<feature type="transmembrane region" description="Helical" evidence="5">
    <location>
        <begin position="174"/>
        <end position="196"/>
    </location>
</feature>
<gene>
    <name evidence="6" type="ORF">IT775_07960</name>
</gene>
<feature type="transmembrane region" description="Helical" evidence="5">
    <location>
        <begin position="16"/>
        <end position="37"/>
    </location>
</feature>
<dbReference type="InterPro" id="IPR004695">
    <property type="entry name" value="SLAC1/Mae1/Ssu1/TehA"/>
</dbReference>
<dbReference type="PANTHER" id="PTHR37955">
    <property type="entry name" value="TELLURITE RESISTANCE PROTEIN TEHA"/>
    <property type="match status" value="1"/>
</dbReference>
<name>A0ABS5HQ62_9RHOB</name>
<evidence type="ECO:0000256" key="4">
    <source>
        <dbReference type="ARBA" id="ARBA00023136"/>
    </source>
</evidence>
<evidence type="ECO:0000256" key="2">
    <source>
        <dbReference type="ARBA" id="ARBA00022692"/>
    </source>
</evidence>
<keyword evidence="2 5" id="KW-0812">Transmembrane</keyword>
<dbReference type="PANTHER" id="PTHR37955:SF1">
    <property type="entry name" value="DEP DOMAIN-CONTAINING PROTEIN"/>
    <property type="match status" value="1"/>
</dbReference>
<dbReference type="InterPro" id="IPR038665">
    <property type="entry name" value="Voltage-dep_anion_channel_sf"/>
</dbReference>
<feature type="transmembrane region" description="Helical" evidence="5">
    <location>
        <begin position="149"/>
        <end position="168"/>
    </location>
</feature>
<feature type="transmembrane region" description="Helical" evidence="5">
    <location>
        <begin position="87"/>
        <end position="108"/>
    </location>
</feature>
<evidence type="ECO:0000256" key="5">
    <source>
        <dbReference type="SAM" id="Phobius"/>
    </source>
</evidence>
<dbReference type="Proteomes" id="UP001195941">
    <property type="component" value="Unassembled WGS sequence"/>
</dbReference>
<dbReference type="Pfam" id="PF03595">
    <property type="entry name" value="SLAC1"/>
    <property type="match status" value="1"/>
</dbReference>
<feature type="transmembrane region" description="Helical" evidence="5">
    <location>
        <begin position="208"/>
        <end position="225"/>
    </location>
</feature>
<organism evidence="6 7">
    <name type="scientific">Thalassovita aquimarina</name>
    <dbReference type="NCBI Taxonomy" id="2785917"/>
    <lineage>
        <taxon>Bacteria</taxon>
        <taxon>Pseudomonadati</taxon>
        <taxon>Pseudomonadota</taxon>
        <taxon>Alphaproteobacteria</taxon>
        <taxon>Rhodobacterales</taxon>
        <taxon>Roseobacteraceae</taxon>
        <taxon>Thalassovita</taxon>
    </lineage>
</organism>
<proteinExistence type="predicted"/>
<dbReference type="Gene3D" id="1.50.10.150">
    <property type="entry name" value="Voltage-dependent anion channel"/>
    <property type="match status" value="1"/>
</dbReference>
<keyword evidence="7" id="KW-1185">Reference proteome</keyword>
<keyword evidence="4 5" id="KW-0472">Membrane</keyword>
<protein>
    <submittedName>
        <fullName evidence="6">SLAC1 anion channel family protein</fullName>
    </submittedName>
</protein>
<evidence type="ECO:0000256" key="1">
    <source>
        <dbReference type="ARBA" id="ARBA00004141"/>
    </source>
</evidence>